<evidence type="ECO:0000256" key="1">
    <source>
        <dbReference type="ARBA" id="ARBA00008857"/>
    </source>
</evidence>
<reference evidence="9 10" key="1">
    <citation type="submission" date="2019-02" db="EMBL/GenBank/DDBJ databases">
        <title>Deep-cultivation of Planctomycetes and their phenomic and genomic characterization uncovers novel biology.</title>
        <authorList>
            <person name="Wiegand S."/>
            <person name="Jogler M."/>
            <person name="Boedeker C."/>
            <person name="Pinto D."/>
            <person name="Vollmers J."/>
            <person name="Rivas-Marin E."/>
            <person name="Kohn T."/>
            <person name="Peeters S.H."/>
            <person name="Heuer A."/>
            <person name="Rast P."/>
            <person name="Oberbeckmann S."/>
            <person name="Bunk B."/>
            <person name="Jeske O."/>
            <person name="Meyerdierks A."/>
            <person name="Storesund J.E."/>
            <person name="Kallscheuer N."/>
            <person name="Luecker S."/>
            <person name="Lage O.M."/>
            <person name="Pohl T."/>
            <person name="Merkel B.J."/>
            <person name="Hornburger P."/>
            <person name="Mueller R.-W."/>
            <person name="Bruemmer F."/>
            <person name="Labrenz M."/>
            <person name="Spormann A.M."/>
            <person name="Op Den Camp H."/>
            <person name="Overmann J."/>
            <person name="Amann R."/>
            <person name="Jetten M.S.M."/>
            <person name="Mascher T."/>
            <person name="Medema M.H."/>
            <person name="Devos D.P."/>
            <person name="Kaster A.-K."/>
            <person name="Ovreas L."/>
            <person name="Rohde M."/>
            <person name="Galperin M.Y."/>
            <person name="Jogler C."/>
        </authorList>
    </citation>
    <scope>NUCLEOTIDE SEQUENCE [LARGE SCALE GENOMIC DNA]</scope>
    <source>
        <strain evidence="9 10">Pla108</strain>
    </source>
</reference>
<comment type="caution">
    <text evidence="9">The sequence shown here is derived from an EMBL/GenBank/DDBJ whole genome shotgun (WGS) entry which is preliminary data.</text>
</comment>
<proteinExistence type="inferred from homology"/>
<dbReference type="PANTHER" id="PTHR30349">
    <property type="entry name" value="PHAGE INTEGRASE-RELATED"/>
    <property type="match status" value="1"/>
</dbReference>
<dbReference type="GO" id="GO:0003677">
    <property type="term" value="F:DNA binding"/>
    <property type="evidence" value="ECO:0007669"/>
    <property type="project" value="UniProtKB-UniRule"/>
</dbReference>
<dbReference type="Gene3D" id="1.10.443.10">
    <property type="entry name" value="Intergrase catalytic core"/>
    <property type="match status" value="1"/>
</dbReference>
<dbReference type="GO" id="GO:0015074">
    <property type="term" value="P:DNA integration"/>
    <property type="evidence" value="ECO:0007669"/>
    <property type="project" value="UniProtKB-KW"/>
</dbReference>
<comment type="similarity">
    <text evidence="1">Belongs to the 'phage' integrase family.</text>
</comment>
<sequence>MSKIIRSVQVIKRPGNKSPNWYLRYFEFDPITGKQRERWKSTRTTVRKRADALRRDLEHELSREDASSSSTKWADFKREFFEKQGVRKPATTIAFYTNCLRVFERVAKPTTIQAITPPVIEDFADARLKEGVAPATVNRDLRHLKAALRWGERRGLIEKAPDFHGLFVRVPKKSPVVIPESDFLAMVSATESSLTKLEKRSGGWWRTFLYIAYYLGLRRGELLALSWRDIDFERPELRVMAPSSKGRKERVLPLSASLANLLRDWKSRCEGAKKADPVLAWPYDSIRGLYHDWAVIQDAAGIPKDQRYVLKNLRSTCASELIAKQVATAVVKDILGHATVVTTENYYLNTEPARRAVADIRPIRLTPGAESAAGQGGKVAPAAEVSEQASEKNM</sequence>
<protein>
    <submittedName>
        <fullName evidence="9">Tyrosine recombinase XerC</fullName>
    </submittedName>
</protein>
<keyword evidence="2" id="KW-0229">DNA integration</keyword>
<dbReference type="PROSITE" id="PS51900">
    <property type="entry name" value="CB"/>
    <property type="match status" value="1"/>
</dbReference>
<feature type="domain" description="Tyr recombinase" evidence="7">
    <location>
        <begin position="173"/>
        <end position="359"/>
    </location>
</feature>
<evidence type="ECO:0000256" key="5">
    <source>
        <dbReference type="PROSITE-ProRule" id="PRU01248"/>
    </source>
</evidence>
<name>A0A5C6AFJ1_9BACT</name>
<dbReference type="InterPro" id="IPR011010">
    <property type="entry name" value="DNA_brk_join_enz"/>
</dbReference>
<dbReference type="Gene3D" id="1.10.150.130">
    <property type="match status" value="1"/>
</dbReference>
<evidence type="ECO:0000259" key="8">
    <source>
        <dbReference type="PROSITE" id="PS51900"/>
    </source>
</evidence>
<dbReference type="CDD" id="cd00397">
    <property type="entry name" value="DNA_BRE_C"/>
    <property type="match status" value="1"/>
</dbReference>
<dbReference type="AlphaFoldDB" id="A0A5C6AFJ1"/>
<organism evidence="9 10">
    <name type="scientific">Botrimarina colliarenosi</name>
    <dbReference type="NCBI Taxonomy" id="2528001"/>
    <lineage>
        <taxon>Bacteria</taxon>
        <taxon>Pseudomonadati</taxon>
        <taxon>Planctomycetota</taxon>
        <taxon>Planctomycetia</taxon>
        <taxon>Pirellulales</taxon>
        <taxon>Lacipirellulaceae</taxon>
        <taxon>Botrimarina</taxon>
    </lineage>
</organism>
<dbReference type="Proteomes" id="UP000317421">
    <property type="component" value="Unassembled WGS sequence"/>
</dbReference>
<evidence type="ECO:0000256" key="4">
    <source>
        <dbReference type="ARBA" id="ARBA00023172"/>
    </source>
</evidence>
<dbReference type="EMBL" id="SJPR01000002">
    <property type="protein sequence ID" value="TWT98200.1"/>
    <property type="molecule type" value="Genomic_DNA"/>
</dbReference>
<feature type="region of interest" description="Disordered" evidence="6">
    <location>
        <begin position="368"/>
        <end position="394"/>
    </location>
</feature>
<dbReference type="InterPro" id="IPR010998">
    <property type="entry name" value="Integrase_recombinase_N"/>
</dbReference>
<evidence type="ECO:0000256" key="6">
    <source>
        <dbReference type="SAM" id="MobiDB-lite"/>
    </source>
</evidence>
<dbReference type="InterPro" id="IPR002104">
    <property type="entry name" value="Integrase_catalytic"/>
</dbReference>
<keyword evidence="4" id="KW-0233">DNA recombination</keyword>
<dbReference type="PROSITE" id="PS51898">
    <property type="entry name" value="TYR_RECOMBINASE"/>
    <property type="match status" value="1"/>
</dbReference>
<evidence type="ECO:0000259" key="7">
    <source>
        <dbReference type="PROSITE" id="PS51898"/>
    </source>
</evidence>
<dbReference type="InterPro" id="IPR044068">
    <property type="entry name" value="CB"/>
</dbReference>
<evidence type="ECO:0000256" key="3">
    <source>
        <dbReference type="ARBA" id="ARBA00023125"/>
    </source>
</evidence>
<dbReference type="SUPFAM" id="SSF56349">
    <property type="entry name" value="DNA breaking-rejoining enzymes"/>
    <property type="match status" value="1"/>
</dbReference>
<evidence type="ECO:0000313" key="9">
    <source>
        <dbReference type="EMBL" id="TWT98200.1"/>
    </source>
</evidence>
<dbReference type="InterPro" id="IPR013762">
    <property type="entry name" value="Integrase-like_cat_sf"/>
</dbReference>
<keyword evidence="10" id="KW-1185">Reference proteome</keyword>
<keyword evidence="3 5" id="KW-0238">DNA-binding</keyword>
<dbReference type="Pfam" id="PF00589">
    <property type="entry name" value="Phage_integrase"/>
    <property type="match status" value="1"/>
</dbReference>
<dbReference type="GO" id="GO:0006310">
    <property type="term" value="P:DNA recombination"/>
    <property type="evidence" value="ECO:0007669"/>
    <property type="project" value="UniProtKB-KW"/>
</dbReference>
<evidence type="ECO:0000313" key="10">
    <source>
        <dbReference type="Proteomes" id="UP000317421"/>
    </source>
</evidence>
<feature type="domain" description="Core-binding (CB)" evidence="8">
    <location>
        <begin position="71"/>
        <end position="152"/>
    </location>
</feature>
<gene>
    <name evidence="9" type="primary">xerC_1</name>
    <name evidence="9" type="ORF">Pla108_23580</name>
</gene>
<accession>A0A5C6AFJ1</accession>
<dbReference type="RefSeq" id="WP_197526493.1">
    <property type="nucleotide sequence ID" value="NZ_SJPR01000002.1"/>
</dbReference>
<evidence type="ECO:0000256" key="2">
    <source>
        <dbReference type="ARBA" id="ARBA00022908"/>
    </source>
</evidence>
<dbReference type="PANTHER" id="PTHR30349:SF64">
    <property type="entry name" value="PROPHAGE INTEGRASE INTD-RELATED"/>
    <property type="match status" value="1"/>
</dbReference>
<dbReference type="InterPro" id="IPR050090">
    <property type="entry name" value="Tyrosine_recombinase_XerCD"/>
</dbReference>